<reference evidence="2 3" key="1">
    <citation type="journal article" date="2024" name="Proc. Natl. Acad. Sci. U.S.A.">
        <title>The genetic regulatory architecture and epigenomic basis for age-related changes in rattlesnake venom.</title>
        <authorList>
            <person name="Hogan M.P."/>
            <person name="Holding M.L."/>
            <person name="Nystrom G.S."/>
            <person name="Colston T.J."/>
            <person name="Bartlett D.A."/>
            <person name="Mason A.J."/>
            <person name="Ellsworth S.A."/>
            <person name="Rautsaw R.M."/>
            <person name="Lawrence K.C."/>
            <person name="Strickland J.L."/>
            <person name="He B."/>
            <person name="Fraser P."/>
            <person name="Margres M.J."/>
            <person name="Gilbert D.M."/>
            <person name="Gibbs H.L."/>
            <person name="Parkinson C.L."/>
            <person name="Rokyta D.R."/>
        </authorList>
    </citation>
    <scope>NUCLEOTIDE SEQUENCE [LARGE SCALE GENOMIC DNA]</scope>
    <source>
        <tissue evidence="2">Blood</tissue>
    </source>
</reference>
<evidence type="ECO:0000313" key="2">
    <source>
        <dbReference type="EMBL" id="KAK9393260.1"/>
    </source>
</evidence>
<dbReference type="AlphaFoldDB" id="A0AAW1ATH2"/>
<dbReference type="PANTHER" id="PTHR46135:SF4">
    <property type="entry name" value="DYNEIN AXONEMAL ASSEMBLY FACTOR 8"/>
    <property type="match status" value="1"/>
</dbReference>
<dbReference type="Gene3D" id="3.30.70.141">
    <property type="entry name" value="Nucleoside diphosphate kinase-like domain"/>
    <property type="match status" value="1"/>
</dbReference>
<accession>A0AAW1ATH2</accession>
<evidence type="ECO:0000259" key="1">
    <source>
        <dbReference type="Pfam" id="PF00334"/>
    </source>
</evidence>
<dbReference type="PANTHER" id="PTHR46135">
    <property type="entry name" value="NME/NM23 FAMILY MEMBER 8"/>
    <property type="match status" value="1"/>
</dbReference>
<dbReference type="EMBL" id="JAOTOJ010000014">
    <property type="protein sequence ID" value="KAK9393260.1"/>
    <property type="molecule type" value="Genomic_DNA"/>
</dbReference>
<proteinExistence type="predicted"/>
<sequence length="317" mass="35575">MWSQNLARYLRKLDREKFNLVGMKHTNLRSEVVQILMPSKTEQSPADLEAHSSYLTSGSSLVLCLQRENAVKKLLDLLGPEDPKEAQAINQFFWRALHGHSPVQNGFYEGLCGATYSDLEEKEVGPVTADSAAHFLGIHKKRRLVKRENKPQFSLLDPKQTQTLEKPRLVGLYQATCLILLEATHQVAGQLPPYLALLEQLISMGFLLTGTQLTRMTKSQARHVSKILSTTTKKEESIMCSQLLKGSCLVLAAERDNAVVSFTTLLSCSSGQKQAGLENVIPRLLYPKTEKQAEELLCWLFDFLTCESIYQIENQAP</sequence>
<comment type="caution">
    <text evidence="2">The sequence shown here is derived from an EMBL/GenBank/DDBJ whole genome shotgun (WGS) entry which is preliminary data.</text>
</comment>
<dbReference type="InterPro" id="IPR036850">
    <property type="entry name" value="NDK-like_dom_sf"/>
</dbReference>
<evidence type="ECO:0000313" key="3">
    <source>
        <dbReference type="Proteomes" id="UP001474421"/>
    </source>
</evidence>
<gene>
    <name evidence="2" type="ORF">NXF25_016522</name>
</gene>
<organism evidence="2 3">
    <name type="scientific">Crotalus adamanteus</name>
    <name type="common">Eastern diamondback rattlesnake</name>
    <dbReference type="NCBI Taxonomy" id="8729"/>
    <lineage>
        <taxon>Eukaryota</taxon>
        <taxon>Metazoa</taxon>
        <taxon>Chordata</taxon>
        <taxon>Craniata</taxon>
        <taxon>Vertebrata</taxon>
        <taxon>Euteleostomi</taxon>
        <taxon>Lepidosauria</taxon>
        <taxon>Squamata</taxon>
        <taxon>Bifurcata</taxon>
        <taxon>Unidentata</taxon>
        <taxon>Episquamata</taxon>
        <taxon>Toxicofera</taxon>
        <taxon>Serpentes</taxon>
        <taxon>Colubroidea</taxon>
        <taxon>Viperidae</taxon>
        <taxon>Crotalinae</taxon>
        <taxon>Crotalus</taxon>
    </lineage>
</organism>
<protein>
    <recommendedName>
        <fullName evidence="1">Nucleoside diphosphate kinase-like domain-containing protein</fullName>
    </recommendedName>
</protein>
<keyword evidence="3" id="KW-1185">Reference proteome</keyword>
<dbReference type="Pfam" id="PF00334">
    <property type="entry name" value="NDK"/>
    <property type="match status" value="1"/>
</dbReference>
<name>A0AAW1ATH2_CROAD</name>
<dbReference type="InterPro" id="IPR034907">
    <property type="entry name" value="NDK-like_dom"/>
</dbReference>
<feature type="domain" description="Nucleoside diphosphate kinase-like" evidence="1">
    <location>
        <begin position="10"/>
        <end position="88"/>
    </location>
</feature>
<dbReference type="Proteomes" id="UP001474421">
    <property type="component" value="Unassembled WGS sequence"/>
</dbReference>
<dbReference type="SUPFAM" id="SSF54919">
    <property type="entry name" value="Nucleoside diphosphate kinase, NDK"/>
    <property type="match status" value="1"/>
</dbReference>
<dbReference type="InterPro" id="IPR051766">
    <property type="entry name" value="TXND_domain-containing"/>
</dbReference>